<keyword evidence="1" id="KW-0472">Membrane</keyword>
<dbReference type="EMBL" id="VSSQ01042377">
    <property type="protein sequence ID" value="MPM95947.1"/>
    <property type="molecule type" value="Genomic_DNA"/>
</dbReference>
<keyword evidence="1" id="KW-1133">Transmembrane helix</keyword>
<keyword evidence="1" id="KW-0812">Transmembrane</keyword>
<feature type="transmembrane region" description="Helical" evidence="1">
    <location>
        <begin position="57"/>
        <end position="79"/>
    </location>
</feature>
<comment type="caution">
    <text evidence="2">The sequence shown here is derived from an EMBL/GenBank/DDBJ whole genome shotgun (WGS) entry which is preliminary data.</text>
</comment>
<protein>
    <submittedName>
        <fullName evidence="2">Uncharacterized protein</fullName>
    </submittedName>
</protein>
<evidence type="ECO:0000256" key="1">
    <source>
        <dbReference type="SAM" id="Phobius"/>
    </source>
</evidence>
<gene>
    <name evidence="2" type="ORF">SDC9_143103</name>
</gene>
<sequence length="84" mass="8153">MRRLPGGGGEVLVAPAAVAAPGQHKGLVGGHVLNDFVGFRVPDHRAPGHLDEQGLPVLAGAAAAAAGLAAGSGVLALIAKIHQG</sequence>
<reference evidence="2" key="1">
    <citation type="submission" date="2019-08" db="EMBL/GenBank/DDBJ databases">
        <authorList>
            <person name="Kucharzyk K."/>
            <person name="Murdoch R.W."/>
            <person name="Higgins S."/>
            <person name="Loffler F."/>
        </authorList>
    </citation>
    <scope>NUCLEOTIDE SEQUENCE</scope>
</reference>
<name>A0A645E2M6_9ZZZZ</name>
<organism evidence="2">
    <name type="scientific">bioreactor metagenome</name>
    <dbReference type="NCBI Taxonomy" id="1076179"/>
    <lineage>
        <taxon>unclassified sequences</taxon>
        <taxon>metagenomes</taxon>
        <taxon>ecological metagenomes</taxon>
    </lineage>
</organism>
<evidence type="ECO:0000313" key="2">
    <source>
        <dbReference type="EMBL" id="MPM95947.1"/>
    </source>
</evidence>
<dbReference type="AlphaFoldDB" id="A0A645E2M6"/>
<proteinExistence type="predicted"/>
<accession>A0A645E2M6</accession>